<keyword evidence="2" id="KW-1185">Reference proteome</keyword>
<name>A0ACC1HMJ8_9FUNG</name>
<dbReference type="EC" id="1.3.1.91" evidence="1"/>
<reference evidence="1" key="1">
    <citation type="submission" date="2022-06" db="EMBL/GenBank/DDBJ databases">
        <title>Phylogenomic reconstructions and comparative analyses of Kickxellomycotina fungi.</title>
        <authorList>
            <person name="Reynolds N.K."/>
            <person name="Stajich J.E."/>
            <person name="Barry K."/>
            <person name="Grigoriev I.V."/>
            <person name="Crous P."/>
            <person name="Smith M.E."/>
        </authorList>
    </citation>
    <scope>NUCLEOTIDE SEQUENCE</scope>
    <source>
        <strain evidence="1">RSA 2271</strain>
    </source>
</reference>
<dbReference type="Proteomes" id="UP001145114">
    <property type="component" value="Unassembled WGS sequence"/>
</dbReference>
<sequence>MLLEQEPTLELVHRIASTGIQALTVHCRTKDMRPREPAMWHRLNDIVNLVTNIPVTLNGDIFAYETRAKAIAATGCSSVMTARGAQENASLFRKDGKLEVMEVAKAYIKKAIEVNNSIPNTKYTLMQMGFETRTEAYQRLTRAKTYKDLCELFGLADYYQDEAVRIFEA</sequence>
<organism evidence="1 2">
    <name type="scientific">Spiromyces aspiralis</name>
    <dbReference type="NCBI Taxonomy" id="68401"/>
    <lineage>
        <taxon>Eukaryota</taxon>
        <taxon>Fungi</taxon>
        <taxon>Fungi incertae sedis</taxon>
        <taxon>Zoopagomycota</taxon>
        <taxon>Kickxellomycotina</taxon>
        <taxon>Kickxellomycetes</taxon>
        <taxon>Kickxellales</taxon>
        <taxon>Kickxellaceae</taxon>
        <taxon>Spiromyces</taxon>
    </lineage>
</organism>
<accession>A0ACC1HMJ8</accession>
<keyword evidence="1" id="KW-0560">Oxidoreductase</keyword>
<protein>
    <submittedName>
        <fullName evidence="1">tRNA-dihydrouridine synthase 2</fullName>
        <ecNumber evidence="1">1.3.1.91</ecNumber>
    </submittedName>
</protein>
<gene>
    <name evidence="1" type="primary">dus2_1</name>
    <name evidence="1" type="ORF">EV182_005661</name>
</gene>
<feature type="non-terminal residue" evidence="1">
    <location>
        <position position="169"/>
    </location>
</feature>
<evidence type="ECO:0000313" key="2">
    <source>
        <dbReference type="Proteomes" id="UP001145114"/>
    </source>
</evidence>
<dbReference type="EMBL" id="JAMZIH010002085">
    <property type="protein sequence ID" value="KAJ1677677.1"/>
    <property type="molecule type" value="Genomic_DNA"/>
</dbReference>
<evidence type="ECO:0000313" key="1">
    <source>
        <dbReference type="EMBL" id="KAJ1677677.1"/>
    </source>
</evidence>
<proteinExistence type="predicted"/>
<comment type="caution">
    <text evidence="1">The sequence shown here is derived from an EMBL/GenBank/DDBJ whole genome shotgun (WGS) entry which is preliminary data.</text>
</comment>